<sequence>MSETQSTDARTGRRRPPFAAALVAAAVLVGGGGTYLAVAAAGDDRGEAAGRTVVTDPRGGPAGTPAAPGASPSPGTPPGIAPGEPDPNGGGRYRVAGSLPEAPERAHAYRDARKVTEADAARLARALGFAATPVKAQGQWRVGPQKDGSGPELSLDESGHWRYVAQGPRSDDCPKGERCPGDPTDGRVGEEAAKRAVAPMLKALGHADAALYVEAGRVVAHPRVGGLPTRWYAAEFTVDGGGGIVAAEGRLATLVRGEALPVTDAEQAVRDLNASGQGGRDSREGGSGAGDCASPVPLEDGGARAATGAGAVVPTGPCDPQSGTPKRAGDVVTIREVVLGLAAYPLGSGATLVPAWLFVAEENGRTVRFSHPAVPLERLGEHPPAAGLTLEGPRAGARELRVSFEGSPCSRYVVRAEESAAEVGLRLFEVPNDRGGACISMAVSVHVTVALDAPVGGRAVVDAASGEPLRKVAARR</sequence>
<name>A0A100Y816_9ACTN</name>
<feature type="compositionally biased region" description="Low complexity" evidence="1">
    <location>
        <begin position="63"/>
        <end position="73"/>
    </location>
</feature>
<proteinExistence type="predicted"/>
<dbReference type="STRING" id="936756.ATE80_07355"/>
<reference evidence="2 3" key="1">
    <citation type="submission" date="2015-11" db="EMBL/GenBank/DDBJ databases">
        <title>Genome-wide analysis reveals the secondary metabolome in Streptomyces kanasensis ZX01.</title>
        <authorList>
            <person name="Zhang G."/>
            <person name="Han L."/>
            <person name="Feng J."/>
            <person name="Zhang X."/>
        </authorList>
    </citation>
    <scope>NUCLEOTIDE SEQUENCE [LARGE SCALE GENOMIC DNA]</scope>
    <source>
        <strain evidence="2 3">ZX01</strain>
    </source>
</reference>
<feature type="region of interest" description="Disordered" evidence="1">
    <location>
        <begin position="42"/>
        <end position="113"/>
    </location>
</feature>
<feature type="region of interest" description="Disordered" evidence="1">
    <location>
        <begin position="166"/>
        <end position="188"/>
    </location>
</feature>
<evidence type="ECO:0000313" key="2">
    <source>
        <dbReference type="EMBL" id="KUH39385.1"/>
    </source>
</evidence>
<comment type="caution">
    <text evidence="2">The sequence shown here is derived from an EMBL/GenBank/DDBJ whole genome shotgun (WGS) entry which is preliminary data.</text>
</comment>
<dbReference type="RefSeq" id="WP_058941327.1">
    <property type="nucleotide sequence ID" value="NZ_LNSV01000012.1"/>
</dbReference>
<feature type="compositionally biased region" description="Basic and acidic residues" evidence="1">
    <location>
        <begin position="102"/>
        <end position="113"/>
    </location>
</feature>
<evidence type="ECO:0000256" key="1">
    <source>
        <dbReference type="SAM" id="MobiDB-lite"/>
    </source>
</evidence>
<dbReference type="EMBL" id="LNSV01000012">
    <property type="protein sequence ID" value="KUH39385.1"/>
    <property type="molecule type" value="Genomic_DNA"/>
</dbReference>
<accession>A0A100Y816</accession>
<dbReference type="Proteomes" id="UP000054011">
    <property type="component" value="Unassembled WGS sequence"/>
</dbReference>
<keyword evidence="3" id="KW-1185">Reference proteome</keyword>
<feature type="region of interest" description="Disordered" evidence="1">
    <location>
        <begin position="269"/>
        <end position="327"/>
    </location>
</feature>
<dbReference type="OrthoDB" id="3830613at2"/>
<evidence type="ECO:0000313" key="3">
    <source>
        <dbReference type="Proteomes" id="UP000054011"/>
    </source>
</evidence>
<feature type="compositionally biased region" description="Basic and acidic residues" evidence="1">
    <location>
        <begin position="169"/>
        <end position="188"/>
    </location>
</feature>
<gene>
    <name evidence="2" type="ORF">ATE80_07355</name>
</gene>
<dbReference type="AlphaFoldDB" id="A0A100Y816"/>
<organism evidence="2 3">
    <name type="scientific">Streptomyces kanasensis</name>
    <dbReference type="NCBI Taxonomy" id="936756"/>
    <lineage>
        <taxon>Bacteria</taxon>
        <taxon>Bacillati</taxon>
        <taxon>Actinomycetota</taxon>
        <taxon>Actinomycetes</taxon>
        <taxon>Kitasatosporales</taxon>
        <taxon>Streptomycetaceae</taxon>
        <taxon>Streptomyces</taxon>
    </lineage>
</organism>
<feature type="compositionally biased region" description="Low complexity" evidence="1">
    <location>
        <begin position="303"/>
        <end position="316"/>
    </location>
</feature>
<evidence type="ECO:0008006" key="4">
    <source>
        <dbReference type="Google" id="ProtNLM"/>
    </source>
</evidence>
<protein>
    <recommendedName>
        <fullName evidence="4">Large membrane protein</fullName>
    </recommendedName>
</protein>